<evidence type="ECO:0000256" key="16">
    <source>
        <dbReference type="SAM" id="MobiDB-lite"/>
    </source>
</evidence>
<sequence>MNGTMGSSGINGRHQPSNSPILVLEPVNDTFALKSLELPEHAKVKIGRQTGVATAPHPSNGYFDSKVLSRVHAEVWSEGGKVYIRDLKSSNGTFLNGRRLCPENTESEPFELNQNDSLEFGIDIMDENGALLHEKVSCKIYISRMSYPTPGSSPQDSHAKIKPPSPVASGVNSIKSNSVSIQGSQSENIDLIITRLQSELTRSQETYADLGFLKHSLGELEKVMIVKGGEIGNKNNNNLANTNGQATSLTDPPINYMELQNQREKEHAAEISRLLKNFEDAKVQWEIQRTRELRSLQEENETLRRNQEKANEALNQAASKMDFTTTRINAMIQEHKQELETVRREHEAAIANLESKHKDDINRLVIEADAEQEGLADKHKRELAEAVALARSSKSEDSLTLEAELESLKEETQILREARDAQIRRAEALVEENRELLQQLDDIKTELRSVQQMMKSNTGDLTSLTPTLHAATGESEGSLRPRGGSKSAVSGTSAGIEHGLSEGDSRPTFSWSQFVFPIARKNDARLAQKVLLMSALRFPNLPPSEPQGSDLLKQERAKTTFRVQELSTFLYGEEVLERQERLMSLIEKIPAFDKSDRYFLGRTERFAHALRKDHELVKLGKKHGFTNDEYTHANALIDEPGPLGLHRGMFLPTLASQGTEEQIEKFLKPAERYEIIGCYAQTELGHGSNVQGIETTATYIPETDEFEIHTPYLTATKWWIGGLGKAANHAVVMARLITAGKDHGPHPFCVPIRSMEDHTLLPGVMAGDIGPKFGYNTTDNGCMWFDHYRVPRISLLAKFSSIKPGSGEYIKPPNAKLSYGTMVLIRASLVGAARQGLAKAVTIATRYSVVRRQFVDHDAPKKLGSHIVETSVIDYSMQQYRLFPLIAASYAFFLTSKEMMRLYYLNMKNMATGDFSLLADVHASSSGLKSLTTTMAAAGIEECRRACGGHGFSSFSGLPLMLQDYAPNVTWEGDNYILTQQTGRHLFKTYRELVAKRNSGRWNSSHVNNRTLAYLNTYLDNPTLKCPATTPSHFHNPELQLAAFGHRAAFLIAQAVHAIDVEKRTWNSMLVDIYNVSVAHCQFILVQNFILGIRGELPQPDGHIDIARTLSQGSKEVLADLSDLFAMHTIHKEPGEFLACGYLDAKHVSLLGKAVMELMETRIRPNAVGLVDAFAFPDYLLNSAIGAYDGRVYERYVEMATREPLNRTEVVEGYEEYIKPFTNPNNVKGHLMKSRL</sequence>
<keyword evidence="15" id="KW-0175">Coiled coil</keyword>
<dbReference type="InterPro" id="IPR006091">
    <property type="entry name" value="Acyl-CoA_Oxase/DH_mid-dom"/>
</dbReference>
<dbReference type="PANTHER" id="PTHR10909">
    <property type="entry name" value="ELECTRON TRANSPORT OXIDOREDUCTASE"/>
    <property type="match status" value="1"/>
</dbReference>
<feature type="region of interest" description="Disordered" evidence="16">
    <location>
        <begin position="149"/>
        <end position="173"/>
    </location>
</feature>
<keyword evidence="13" id="KW-0443">Lipid metabolism</keyword>
<evidence type="ECO:0000256" key="8">
    <source>
        <dbReference type="ARBA" id="ARBA00022741"/>
    </source>
</evidence>
<comment type="subcellular location">
    <subcellularLocation>
        <location evidence="3">Peroxisome</location>
    </subcellularLocation>
</comment>
<dbReference type="InterPro" id="IPR046373">
    <property type="entry name" value="Acyl-CoA_Oxase/DH_mid-dom_sf"/>
</dbReference>
<evidence type="ECO:0000256" key="11">
    <source>
        <dbReference type="ARBA" id="ARBA00022840"/>
    </source>
</evidence>
<dbReference type="InterPro" id="IPR037069">
    <property type="entry name" value="AcylCoA_DH/ox_N_sf"/>
</dbReference>
<evidence type="ECO:0000313" key="18">
    <source>
        <dbReference type="EMBL" id="KAG0019313.1"/>
    </source>
</evidence>
<dbReference type="Pfam" id="PF22924">
    <property type="entry name" value="ACOX_C_alpha1"/>
    <property type="match status" value="1"/>
</dbReference>
<feature type="region of interest" description="Disordered" evidence="16">
    <location>
        <begin position="471"/>
        <end position="502"/>
    </location>
</feature>
<protein>
    <recommendedName>
        <fullName evidence="6">acyl-CoA oxidase</fullName>
        <ecNumber evidence="6">1.3.3.6</ecNumber>
    </recommendedName>
</protein>
<dbReference type="Gene3D" id="1.10.540.10">
    <property type="entry name" value="Acyl-CoA dehydrogenase/oxidase, N-terminal domain"/>
    <property type="match status" value="1"/>
</dbReference>
<feature type="coiled-coil region" evidence="15">
    <location>
        <begin position="391"/>
        <end position="453"/>
    </location>
</feature>
<evidence type="ECO:0000256" key="1">
    <source>
        <dbReference type="ARBA" id="ARBA00001201"/>
    </source>
</evidence>
<dbReference type="SUPFAM" id="SSF56645">
    <property type="entry name" value="Acyl-CoA dehydrogenase NM domain-like"/>
    <property type="match status" value="1"/>
</dbReference>
<evidence type="ECO:0000256" key="3">
    <source>
        <dbReference type="ARBA" id="ARBA00004275"/>
    </source>
</evidence>
<feature type="domain" description="FHA" evidence="17">
    <location>
        <begin position="44"/>
        <end position="100"/>
    </location>
</feature>
<keyword evidence="7" id="KW-0285">Flavoprotein</keyword>
<dbReference type="PROSITE" id="PS50006">
    <property type="entry name" value="FHA_DOMAIN"/>
    <property type="match status" value="1"/>
</dbReference>
<dbReference type="EMBL" id="JAAAID010000296">
    <property type="protein sequence ID" value="KAG0019313.1"/>
    <property type="molecule type" value="Genomic_DNA"/>
</dbReference>
<keyword evidence="10" id="KW-0276">Fatty acid metabolism</keyword>
<dbReference type="Pfam" id="PF01756">
    <property type="entry name" value="ACOX"/>
    <property type="match status" value="1"/>
</dbReference>
<dbReference type="GO" id="GO:0005777">
    <property type="term" value="C:peroxisome"/>
    <property type="evidence" value="ECO:0007669"/>
    <property type="project" value="UniProtKB-SubCell"/>
</dbReference>
<gene>
    <name evidence="18" type="ORF">BGZ80_005997</name>
</gene>
<keyword evidence="19" id="KW-1185">Reference proteome</keyword>
<dbReference type="GO" id="GO:0055088">
    <property type="term" value="P:lipid homeostasis"/>
    <property type="evidence" value="ECO:0007669"/>
    <property type="project" value="TreeGrafter"/>
</dbReference>
<dbReference type="Proteomes" id="UP000703661">
    <property type="component" value="Unassembled WGS sequence"/>
</dbReference>
<dbReference type="Pfam" id="PF02770">
    <property type="entry name" value="Acyl-CoA_dh_M"/>
    <property type="match status" value="1"/>
</dbReference>
<dbReference type="GO" id="GO:0003997">
    <property type="term" value="F:acyl-CoA oxidase activity"/>
    <property type="evidence" value="ECO:0007669"/>
    <property type="project" value="UniProtKB-EC"/>
</dbReference>
<evidence type="ECO:0000313" key="19">
    <source>
        <dbReference type="Proteomes" id="UP000703661"/>
    </source>
</evidence>
<comment type="similarity">
    <text evidence="5">Belongs to the acyl-CoA oxidase family.</text>
</comment>
<dbReference type="GO" id="GO:0033540">
    <property type="term" value="P:fatty acid beta-oxidation using acyl-CoA oxidase"/>
    <property type="evidence" value="ECO:0007669"/>
    <property type="project" value="TreeGrafter"/>
</dbReference>
<dbReference type="InterPro" id="IPR012258">
    <property type="entry name" value="Acyl-CoA_oxidase"/>
</dbReference>
<dbReference type="InterPro" id="IPR009100">
    <property type="entry name" value="AcylCoA_DH/oxidase_NM_dom_sf"/>
</dbReference>
<keyword evidence="12" id="KW-0560">Oxidoreductase</keyword>
<keyword evidence="9" id="KW-0274">FAD</keyword>
<comment type="catalytic activity">
    <reaction evidence="1">
        <text>a 2,3-saturated acyl-CoA + O2 = a (2E)-enoyl-CoA + H2O2</text>
        <dbReference type="Rhea" id="RHEA:38959"/>
        <dbReference type="ChEBI" id="CHEBI:15379"/>
        <dbReference type="ChEBI" id="CHEBI:16240"/>
        <dbReference type="ChEBI" id="CHEBI:58856"/>
        <dbReference type="ChEBI" id="CHEBI:65111"/>
        <dbReference type="EC" id="1.3.3.6"/>
    </reaction>
</comment>
<evidence type="ECO:0000256" key="4">
    <source>
        <dbReference type="ARBA" id="ARBA00004846"/>
    </source>
</evidence>
<dbReference type="AlphaFoldDB" id="A0A9P6N043"/>
<dbReference type="InterPro" id="IPR036250">
    <property type="entry name" value="AcylCo_DH-like_C"/>
</dbReference>
<dbReference type="EC" id="1.3.3.6" evidence="6"/>
<dbReference type="GO" id="GO:0005504">
    <property type="term" value="F:fatty acid binding"/>
    <property type="evidence" value="ECO:0007669"/>
    <property type="project" value="TreeGrafter"/>
</dbReference>
<comment type="caution">
    <text evidence="18">The sequence shown here is derived from an EMBL/GenBank/DDBJ whole genome shotgun (WGS) entry which is preliminary data.</text>
</comment>
<evidence type="ECO:0000259" key="17">
    <source>
        <dbReference type="PROSITE" id="PS50006"/>
    </source>
</evidence>
<dbReference type="InterPro" id="IPR055060">
    <property type="entry name" value="ACOX_C_alpha1"/>
</dbReference>
<keyword evidence="8" id="KW-0547">Nucleotide-binding</keyword>
<evidence type="ECO:0000256" key="14">
    <source>
        <dbReference type="ARBA" id="ARBA00023140"/>
    </source>
</evidence>
<dbReference type="InterPro" id="IPR000253">
    <property type="entry name" value="FHA_dom"/>
</dbReference>
<dbReference type="GO" id="GO:0071949">
    <property type="term" value="F:FAD binding"/>
    <property type="evidence" value="ECO:0007669"/>
    <property type="project" value="InterPro"/>
</dbReference>
<reference evidence="18" key="1">
    <citation type="journal article" date="2020" name="Fungal Divers.">
        <title>Resolving the Mortierellaceae phylogeny through synthesis of multi-gene phylogenetics and phylogenomics.</title>
        <authorList>
            <person name="Vandepol N."/>
            <person name="Liber J."/>
            <person name="Desiro A."/>
            <person name="Na H."/>
            <person name="Kennedy M."/>
            <person name="Barry K."/>
            <person name="Grigoriev I.V."/>
            <person name="Miller A.N."/>
            <person name="O'Donnell K."/>
            <person name="Stajich J.E."/>
            <person name="Bonito G."/>
        </authorList>
    </citation>
    <scope>NUCLEOTIDE SEQUENCE</scope>
    <source>
        <strain evidence="18">NRRL 2769</strain>
    </source>
</reference>
<dbReference type="PANTHER" id="PTHR10909:SF250">
    <property type="entry name" value="PEROXISOMAL ACYL-COENZYME A OXIDASE 1"/>
    <property type="match status" value="1"/>
</dbReference>
<accession>A0A9P6N043</accession>
<name>A0A9P6N043_9FUNG</name>
<dbReference type="InterPro" id="IPR008984">
    <property type="entry name" value="SMAD_FHA_dom_sf"/>
</dbReference>
<dbReference type="Gene3D" id="1.20.140.10">
    <property type="entry name" value="Butyryl-CoA Dehydrogenase, subunit A, domain 3"/>
    <property type="match status" value="2"/>
</dbReference>
<keyword evidence="11" id="KW-0067">ATP-binding</keyword>
<dbReference type="Pfam" id="PF00498">
    <property type="entry name" value="FHA"/>
    <property type="match status" value="1"/>
</dbReference>
<evidence type="ECO:0000256" key="7">
    <source>
        <dbReference type="ARBA" id="ARBA00022630"/>
    </source>
</evidence>
<evidence type="ECO:0000256" key="10">
    <source>
        <dbReference type="ARBA" id="ARBA00022832"/>
    </source>
</evidence>
<dbReference type="FunFam" id="2.40.110.10:FF:000003">
    <property type="entry name" value="Acyl-coenzyme A oxidase"/>
    <property type="match status" value="1"/>
</dbReference>
<feature type="coiled-coil region" evidence="15">
    <location>
        <begin position="286"/>
        <end position="363"/>
    </location>
</feature>
<keyword evidence="14" id="KW-0576">Peroxisome</keyword>
<dbReference type="Gene3D" id="2.40.110.10">
    <property type="entry name" value="Butyryl-CoA Dehydrogenase, subunit A, domain 2"/>
    <property type="match status" value="1"/>
</dbReference>
<evidence type="ECO:0000256" key="15">
    <source>
        <dbReference type="SAM" id="Coils"/>
    </source>
</evidence>
<evidence type="ECO:0000256" key="2">
    <source>
        <dbReference type="ARBA" id="ARBA00001974"/>
    </source>
</evidence>
<dbReference type="SUPFAM" id="SSF47203">
    <property type="entry name" value="Acyl-CoA dehydrogenase C-terminal domain-like"/>
    <property type="match status" value="2"/>
</dbReference>
<evidence type="ECO:0000256" key="6">
    <source>
        <dbReference type="ARBA" id="ARBA00012870"/>
    </source>
</evidence>
<dbReference type="SMART" id="SM00240">
    <property type="entry name" value="FHA"/>
    <property type="match status" value="1"/>
</dbReference>
<evidence type="ECO:0000256" key="13">
    <source>
        <dbReference type="ARBA" id="ARBA00023098"/>
    </source>
</evidence>
<evidence type="ECO:0000256" key="9">
    <source>
        <dbReference type="ARBA" id="ARBA00022827"/>
    </source>
</evidence>
<dbReference type="SUPFAM" id="SSF49879">
    <property type="entry name" value="SMAD/FHA domain"/>
    <property type="match status" value="1"/>
</dbReference>
<dbReference type="Pfam" id="PF14749">
    <property type="entry name" value="Acyl-CoA_ox_N"/>
    <property type="match status" value="1"/>
</dbReference>
<proteinExistence type="inferred from homology"/>
<comment type="cofactor">
    <cofactor evidence="2">
        <name>FAD</name>
        <dbReference type="ChEBI" id="CHEBI:57692"/>
    </cofactor>
</comment>
<comment type="pathway">
    <text evidence="4">Lipid metabolism; peroxisomal fatty acid beta-oxidation.</text>
</comment>
<organism evidence="18 19">
    <name type="scientific">Entomortierella chlamydospora</name>
    <dbReference type="NCBI Taxonomy" id="101097"/>
    <lineage>
        <taxon>Eukaryota</taxon>
        <taxon>Fungi</taxon>
        <taxon>Fungi incertae sedis</taxon>
        <taxon>Mucoromycota</taxon>
        <taxon>Mortierellomycotina</taxon>
        <taxon>Mortierellomycetes</taxon>
        <taxon>Mortierellales</taxon>
        <taxon>Mortierellaceae</taxon>
        <taxon>Entomortierella</taxon>
    </lineage>
</organism>
<evidence type="ECO:0000256" key="5">
    <source>
        <dbReference type="ARBA" id="ARBA00006288"/>
    </source>
</evidence>
<dbReference type="Gene3D" id="2.60.200.20">
    <property type="match status" value="1"/>
</dbReference>
<dbReference type="FunFam" id="1.20.140.10:FF:000005">
    <property type="entry name" value="Acyl-coenzyme A oxidase"/>
    <property type="match status" value="1"/>
</dbReference>
<dbReference type="FunFam" id="1.10.540.10:FF:000006">
    <property type="entry name" value="Acyl-coenzyme A oxidase"/>
    <property type="match status" value="1"/>
</dbReference>
<evidence type="ECO:0000256" key="12">
    <source>
        <dbReference type="ARBA" id="ARBA00023002"/>
    </source>
</evidence>
<dbReference type="FunFam" id="1.20.140.10:FF:000013">
    <property type="entry name" value="Acyl-coenzyme A oxidase"/>
    <property type="match status" value="1"/>
</dbReference>
<feature type="region of interest" description="Disordered" evidence="16">
    <location>
        <begin position="1"/>
        <end position="21"/>
    </location>
</feature>
<dbReference type="InterPro" id="IPR029320">
    <property type="entry name" value="Acyl-CoA_ox_N"/>
</dbReference>
<dbReference type="GO" id="GO:0005524">
    <property type="term" value="F:ATP binding"/>
    <property type="evidence" value="ECO:0007669"/>
    <property type="project" value="UniProtKB-KW"/>
</dbReference>
<dbReference type="InterPro" id="IPR002655">
    <property type="entry name" value="Acyl-CoA_oxidase_C"/>
</dbReference>
<feature type="compositionally biased region" description="Polar residues" evidence="16">
    <location>
        <begin position="1"/>
        <end position="20"/>
    </location>
</feature>